<evidence type="ECO:0000256" key="2">
    <source>
        <dbReference type="ARBA" id="ARBA00022840"/>
    </source>
</evidence>
<dbReference type="InterPro" id="IPR047661">
    <property type="entry name" value="IstB"/>
</dbReference>
<dbReference type="EMBL" id="LVYD01000115">
    <property type="protein sequence ID" value="OQP57458.1"/>
    <property type="molecule type" value="Genomic_DNA"/>
</dbReference>
<evidence type="ECO:0000256" key="1">
    <source>
        <dbReference type="ARBA" id="ARBA00022741"/>
    </source>
</evidence>
<proteinExistence type="predicted"/>
<feature type="domain" description="IstB-like ATP-binding" evidence="3">
    <location>
        <begin position="15"/>
        <end position="247"/>
    </location>
</feature>
<dbReference type="PANTHER" id="PTHR30050:SF4">
    <property type="entry name" value="ATP-BINDING PROTEIN RV3427C IN INSERTION SEQUENCE-RELATED"/>
    <property type="match status" value="1"/>
</dbReference>
<dbReference type="GO" id="GO:0005524">
    <property type="term" value="F:ATP binding"/>
    <property type="evidence" value="ECO:0007669"/>
    <property type="project" value="UniProtKB-KW"/>
</dbReference>
<dbReference type="GO" id="GO:0006260">
    <property type="term" value="P:DNA replication"/>
    <property type="evidence" value="ECO:0007669"/>
    <property type="project" value="TreeGrafter"/>
</dbReference>
<dbReference type="AlphaFoldDB" id="A0A1V9FGG9"/>
<reference evidence="4 5" key="1">
    <citation type="submission" date="2016-03" db="EMBL/GenBank/DDBJ databases">
        <title>Niastella vici sp. nov., isolated from farmland soil.</title>
        <authorList>
            <person name="Chen L."/>
            <person name="Wang D."/>
            <person name="Yang S."/>
            <person name="Wang G."/>
        </authorList>
    </citation>
    <scope>NUCLEOTIDE SEQUENCE [LARGE SCALE GENOMIC DNA]</scope>
    <source>
        <strain evidence="4 5">DJ57</strain>
    </source>
</reference>
<dbReference type="Proteomes" id="UP000192796">
    <property type="component" value="Unassembled WGS sequence"/>
</dbReference>
<name>A0A1V9FGG9_9BACT</name>
<evidence type="ECO:0000313" key="5">
    <source>
        <dbReference type="Proteomes" id="UP000192796"/>
    </source>
</evidence>
<evidence type="ECO:0000313" key="4">
    <source>
        <dbReference type="EMBL" id="OQP57458.1"/>
    </source>
</evidence>
<dbReference type="InterPro" id="IPR027417">
    <property type="entry name" value="P-loop_NTPase"/>
</dbReference>
<dbReference type="SUPFAM" id="SSF52540">
    <property type="entry name" value="P-loop containing nucleoside triphosphate hydrolases"/>
    <property type="match status" value="1"/>
</dbReference>
<gene>
    <name evidence="4" type="ORF">A3860_39815</name>
</gene>
<dbReference type="InterPro" id="IPR028350">
    <property type="entry name" value="DNAC/IstB-like"/>
</dbReference>
<dbReference type="Pfam" id="PF01695">
    <property type="entry name" value="IstB_IS21"/>
    <property type="match status" value="1"/>
</dbReference>
<dbReference type="PANTHER" id="PTHR30050">
    <property type="entry name" value="CHROMOSOMAL REPLICATION INITIATOR PROTEIN DNAA"/>
    <property type="match status" value="1"/>
</dbReference>
<keyword evidence="1" id="KW-0547">Nucleotide-binding</keyword>
<dbReference type="STRING" id="1703345.A3860_39815"/>
<protein>
    <submittedName>
        <fullName evidence="4">AAA family ATPase</fullName>
    </submittedName>
</protein>
<keyword evidence="2" id="KW-0067">ATP-binding</keyword>
<organism evidence="4 5">
    <name type="scientific">Niastella vici</name>
    <dbReference type="NCBI Taxonomy" id="1703345"/>
    <lineage>
        <taxon>Bacteria</taxon>
        <taxon>Pseudomonadati</taxon>
        <taxon>Bacteroidota</taxon>
        <taxon>Chitinophagia</taxon>
        <taxon>Chitinophagales</taxon>
        <taxon>Chitinophagaceae</taxon>
        <taxon>Niastella</taxon>
    </lineage>
</organism>
<dbReference type="InterPro" id="IPR002611">
    <property type="entry name" value="IstB_ATP-bd"/>
</dbReference>
<comment type="caution">
    <text evidence="4">The sequence shown here is derived from an EMBL/GenBank/DDBJ whole genome shotgun (WGS) entry which is preliminary data.</text>
</comment>
<dbReference type="OrthoDB" id="8064373at2"/>
<dbReference type="CDD" id="cd00009">
    <property type="entry name" value="AAA"/>
    <property type="match status" value="1"/>
</dbReference>
<dbReference type="PIRSF" id="PIRSF003073">
    <property type="entry name" value="DNAC_TnpB_IstB"/>
    <property type="match status" value="1"/>
</dbReference>
<dbReference type="Gene3D" id="3.40.50.300">
    <property type="entry name" value="P-loop containing nucleotide triphosphate hydrolases"/>
    <property type="match status" value="1"/>
</dbReference>
<evidence type="ECO:0000259" key="3">
    <source>
        <dbReference type="Pfam" id="PF01695"/>
    </source>
</evidence>
<accession>A0A1V9FGG9</accession>
<keyword evidence="5" id="KW-1185">Reference proteome</keyword>
<sequence>MNKKIIEQINQLSMDLKLPAFRKDIQTVITEAIKQNASHEQLILTLLTNELQQRMINREKARLRSANFPQLKYLQDLDRAELPEDGRARLPELETLEFIKEGRNIICGGSPGTGKTHMAIGLGIKACMQGYSVMFTQVSKLLTQIRECHSSRTLRILESRFEKYDLVICDELGYISFDKQGAEMLFNHLSLRSGIKSTIITSNQSFDKWQDIFGKDTVLTAALLDRLTHKAYLVNMNGKSYRMKETKKMIKPRNGEKLQHA</sequence>
<dbReference type="NCBIfam" id="NF038214">
    <property type="entry name" value="IS21_help_AAA"/>
    <property type="match status" value="1"/>
</dbReference>